<dbReference type="RefSeq" id="WP_110962823.1">
    <property type="nucleotide sequence ID" value="NZ_CP029693.1"/>
</dbReference>
<feature type="domain" description="Photosynthesis system II assembly factor Ycf48/Hcf136-like" evidence="4">
    <location>
        <begin position="152"/>
        <end position="231"/>
    </location>
</feature>
<dbReference type="EMBL" id="CP029693">
    <property type="protein sequence ID" value="AWY39006.1"/>
    <property type="molecule type" value="Genomic_DNA"/>
</dbReference>
<gene>
    <name evidence="5" type="ORF">DKY63_03380</name>
</gene>
<proteinExistence type="predicted"/>
<dbReference type="InterPro" id="IPR015943">
    <property type="entry name" value="WD40/YVTN_repeat-like_dom_sf"/>
</dbReference>
<evidence type="ECO:0000313" key="6">
    <source>
        <dbReference type="Proteomes" id="UP000250299"/>
    </source>
</evidence>
<sequence length="352" mass="36446">MKKILSGLLMAAGCSLLPVWAADTVDVLSQRTVLGSQALHAVLLDVNQAGSRLVAVGERGVVLLSDDGGQHWRQSASPVSTTLTSLQFVDSKNGWAVGHSGVVLHSSDGGENWQVQLDGKQAAAIELQAAEVTGDSGRIAAAQRLSADGADKPLLVVNFVDAKNGVVLGAYGLALTTKDGGNTWQSWMSDLPNPRGLHLYAMARNGDEIVIAGEQGLLLRSIDNGLTFEALKGPYEGSYFAAAILPNKKILVGGLRGKLFSSDDGGISFQSVDNPIPASLNAIRIAGQNLLLVNQAGILLQSGLTDLHLQPIAVSEGLPLTSVSETSDGALVAVGMAGAQRLALSSSSKIAD</sequence>
<dbReference type="OrthoDB" id="9813892at2"/>
<dbReference type="AlphaFoldDB" id="A0A2Z4RDM1"/>
<dbReference type="SUPFAM" id="SSF50939">
    <property type="entry name" value="Sialidases"/>
    <property type="match status" value="1"/>
</dbReference>
<dbReference type="GO" id="GO:0009523">
    <property type="term" value="C:photosystem II"/>
    <property type="evidence" value="ECO:0007669"/>
    <property type="project" value="UniProtKB-KW"/>
</dbReference>
<dbReference type="PANTHER" id="PTHR47199">
    <property type="entry name" value="PHOTOSYSTEM II STABILITY/ASSEMBLY FACTOR HCF136, CHLOROPLASTIC"/>
    <property type="match status" value="1"/>
</dbReference>
<feature type="chain" id="PRO_5016406806" evidence="3">
    <location>
        <begin position="22"/>
        <end position="352"/>
    </location>
</feature>
<keyword evidence="1" id="KW-0602">Photosynthesis</keyword>
<accession>A0A2Z4RDM1</accession>
<evidence type="ECO:0000256" key="2">
    <source>
        <dbReference type="ARBA" id="ARBA00023276"/>
    </source>
</evidence>
<dbReference type="CDD" id="cd15482">
    <property type="entry name" value="Sialidase_non-viral"/>
    <property type="match status" value="1"/>
</dbReference>
<dbReference type="PANTHER" id="PTHR47199:SF2">
    <property type="entry name" value="PHOTOSYSTEM II STABILITY_ASSEMBLY FACTOR HCF136, CHLOROPLASTIC"/>
    <property type="match status" value="1"/>
</dbReference>
<reference evidence="5 6" key="1">
    <citation type="submission" date="2018-05" db="EMBL/GenBank/DDBJ databases">
        <title>Whole genome sequence of Pseudomonas putida JBC17.</title>
        <authorList>
            <person name="Lee Y.H."/>
            <person name="David K."/>
        </authorList>
    </citation>
    <scope>NUCLEOTIDE SEQUENCE [LARGE SCALE GENOMIC DNA]</scope>
    <source>
        <strain evidence="5 6">JBC17</strain>
    </source>
</reference>
<dbReference type="Pfam" id="PF14870">
    <property type="entry name" value="PSII_BNR"/>
    <property type="match status" value="2"/>
</dbReference>
<feature type="domain" description="Photosynthesis system II assembly factor Ycf48/Hcf136-like" evidence="4">
    <location>
        <begin position="53"/>
        <end position="139"/>
    </location>
</feature>
<name>A0A2Z4RDM1_PSEPU</name>
<evidence type="ECO:0000313" key="5">
    <source>
        <dbReference type="EMBL" id="AWY39006.1"/>
    </source>
</evidence>
<dbReference type="InterPro" id="IPR036278">
    <property type="entry name" value="Sialidase_sf"/>
</dbReference>
<evidence type="ECO:0000256" key="1">
    <source>
        <dbReference type="ARBA" id="ARBA00022531"/>
    </source>
</evidence>
<evidence type="ECO:0000259" key="4">
    <source>
        <dbReference type="Pfam" id="PF14870"/>
    </source>
</evidence>
<feature type="signal peptide" evidence="3">
    <location>
        <begin position="1"/>
        <end position="21"/>
    </location>
</feature>
<dbReference type="GO" id="GO:0015979">
    <property type="term" value="P:photosynthesis"/>
    <property type="evidence" value="ECO:0007669"/>
    <property type="project" value="UniProtKB-KW"/>
</dbReference>
<evidence type="ECO:0000256" key="3">
    <source>
        <dbReference type="SAM" id="SignalP"/>
    </source>
</evidence>
<organism evidence="5 6">
    <name type="scientific">Pseudomonas putida</name>
    <name type="common">Arthrobacter siderocapsulatus</name>
    <dbReference type="NCBI Taxonomy" id="303"/>
    <lineage>
        <taxon>Bacteria</taxon>
        <taxon>Pseudomonadati</taxon>
        <taxon>Pseudomonadota</taxon>
        <taxon>Gammaproteobacteria</taxon>
        <taxon>Pseudomonadales</taxon>
        <taxon>Pseudomonadaceae</taxon>
        <taxon>Pseudomonas</taxon>
    </lineage>
</organism>
<dbReference type="InterPro" id="IPR028203">
    <property type="entry name" value="PSII_CF48-like_dom"/>
</dbReference>
<keyword evidence="3" id="KW-0732">Signal</keyword>
<protein>
    <submittedName>
        <fullName evidence="5">BNR domain-containing protein</fullName>
    </submittedName>
</protein>
<keyword evidence="2" id="KW-0604">Photosystem II</keyword>
<dbReference type="Proteomes" id="UP000250299">
    <property type="component" value="Chromosome"/>
</dbReference>
<dbReference type="Gene3D" id="2.130.10.10">
    <property type="entry name" value="YVTN repeat-like/Quinoprotein amine dehydrogenase"/>
    <property type="match status" value="2"/>
</dbReference>